<evidence type="ECO:0000313" key="2">
    <source>
        <dbReference type="EMBL" id="MDR4306339.1"/>
    </source>
</evidence>
<gene>
    <name evidence="2" type="ORF">IHQ68_06875</name>
</gene>
<proteinExistence type="predicted"/>
<sequence>MRIVVSRAAGADVRRIADFLQTADQALALRAVALVRAAVIGLRELSERGVVINRNGDRRLAVPFGRAAYLLDYRVDRARGTVTILRVRHSREAR</sequence>
<evidence type="ECO:0000256" key="1">
    <source>
        <dbReference type="ARBA" id="ARBA00022649"/>
    </source>
</evidence>
<dbReference type="Gene3D" id="3.30.2310.20">
    <property type="entry name" value="RelE-like"/>
    <property type="match status" value="1"/>
</dbReference>
<dbReference type="RefSeq" id="WP_309390146.1">
    <property type="nucleotide sequence ID" value="NZ_JADBEO010000011.1"/>
</dbReference>
<dbReference type="InterPro" id="IPR007712">
    <property type="entry name" value="RelE/ParE_toxin"/>
</dbReference>
<dbReference type="EMBL" id="JADBEO010000011">
    <property type="protein sequence ID" value="MDR4306339.1"/>
    <property type="molecule type" value="Genomic_DNA"/>
</dbReference>
<dbReference type="InterPro" id="IPR035093">
    <property type="entry name" value="RelE/ParE_toxin_dom_sf"/>
</dbReference>
<name>A0ABU1DE17_9HYPH</name>
<organism evidence="2 3">
    <name type="scientific">Chelatococcus sambhunathii</name>
    <dbReference type="NCBI Taxonomy" id="363953"/>
    <lineage>
        <taxon>Bacteria</taxon>
        <taxon>Pseudomonadati</taxon>
        <taxon>Pseudomonadota</taxon>
        <taxon>Alphaproteobacteria</taxon>
        <taxon>Hyphomicrobiales</taxon>
        <taxon>Chelatococcaceae</taxon>
        <taxon>Chelatococcus</taxon>
    </lineage>
</organism>
<evidence type="ECO:0000313" key="3">
    <source>
        <dbReference type="Proteomes" id="UP001181622"/>
    </source>
</evidence>
<accession>A0ABU1DE17</accession>
<dbReference type="Proteomes" id="UP001181622">
    <property type="component" value="Unassembled WGS sequence"/>
</dbReference>
<protein>
    <submittedName>
        <fullName evidence="2">Type II toxin-antitoxin system RelE/ParE family toxin</fullName>
    </submittedName>
</protein>
<reference evidence="2" key="1">
    <citation type="submission" date="2020-10" db="EMBL/GenBank/DDBJ databases">
        <authorList>
            <person name="Abbas A."/>
            <person name="Razzaq R."/>
            <person name="Waqas M."/>
            <person name="Abbas N."/>
            <person name="Nielsen T.K."/>
            <person name="Hansen L.H."/>
            <person name="Hussain S."/>
            <person name="Shahid M."/>
        </authorList>
    </citation>
    <scope>NUCLEOTIDE SEQUENCE</scope>
    <source>
        <strain evidence="2">S14</strain>
    </source>
</reference>
<keyword evidence="1" id="KW-1277">Toxin-antitoxin system</keyword>
<dbReference type="Pfam" id="PF05016">
    <property type="entry name" value="ParE_toxin"/>
    <property type="match status" value="1"/>
</dbReference>
<comment type="caution">
    <text evidence="2">The sequence shown here is derived from an EMBL/GenBank/DDBJ whole genome shotgun (WGS) entry which is preliminary data.</text>
</comment>
<keyword evidence="3" id="KW-1185">Reference proteome</keyword>